<sequence>MHASDPRQSGTWLLAESHPTDRAKSFCHLGVFPDASNGAIDRLPDREFPGLIDHSGSPGFLVAHVQLQLLSMPVDL</sequence>
<accession>A0A4Q4NJM4</accession>
<dbReference type="Proteomes" id="UP000291422">
    <property type="component" value="Unassembled WGS sequence"/>
</dbReference>
<dbReference type="EMBL" id="PDXD01000008">
    <property type="protein sequence ID" value="RYN78113.1"/>
    <property type="molecule type" value="Genomic_DNA"/>
</dbReference>
<reference evidence="2" key="1">
    <citation type="journal article" date="2019" name="bioRxiv">
        <title>Genomics, evolutionary history and diagnostics of the Alternaria alternata species group including apple and Asian pear pathotypes.</title>
        <authorList>
            <person name="Armitage A.D."/>
            <person name="Cockerton H.M."/>
            <person name="Sreenivasaprasad S."/>
            <person name="Woodhall J.W."/>
            <person name="Lane C.R."/>
            <person name="Harrison R.J."/>
            <person name="Clarkson J.P."/>
        </authorList>
    </citation>
    <scope>NUCLEOTIDE SEQUENCE [LARGE SCALE GENOMIC DNA]</scope>
    <source>
        <strain evidence="2">FERA 1177</strain>
    </source>
</reference>
<proteinExistence type="predicted"/>
<organism evidence="1 2">
    <name type="scientific">Alternaria alternata</name>
    <name type="common">Alternaria rot fungus</name>
    <name type="synonym">Torula alternata</name>
    <dbReference type="NCBI Taxonomy" id="5599"/>
    <lineage>
        <taxon>Eukaryota</taxon>
        <taxon>Fungi</taxon>
        <taxon>Dikarya</taxon>
        <taxon>Ascomycota</taxon>
        <taxon>Pezizomycotina</taxon>
        <taxon>Dothideomycetes</taxon>
        <taxon>Pleosporomycetidae</taxon>
        <taxon>Pleosporales</taxon>
        <taxon>Pleosporineae</taxon>
        <taxon>Pleosporaceae</taxon>
        <taxon>Alternaria</taxon>
        <taxon>Alternaria sect. Alternaria</taxon>
        <taxon>Alternaria alternata complex</taxon>
    </lineage>
</organism>
<protein>
    <submittedName>
        <fullName evidence="1">Uncharacterized protein</fullName>
    </submittedName>
</protein>
<name>A0A4Q4NJM4_ALTAL</name>
<evidence type="ECO:0000313" key="2">
    <source>
        <dbReference type="Proteomes" id="UP000291422"/>
    </source>
</evidence>
<dbReference type="AlphaFoldDB" id="A0A4Q4NJM4"/>
<evidence type="ECO:0000313" key="1">
    <source>
        <dbReference type="EMBL" id="RYN78113.1"/>
    </source>
</evidence>
<comment type="caution">
    <text evidence="1">The sequence shown here is derived from an EMBL/GenBank/DDBJ whole genome shotgun (WGS) entry which is preliminary data.</text>
</comment>
<gene>
    <name evidence="1" type="ORF">AA0117_g4723</name>
</gene>